<keyword evidence="6" id="KW-0418">Kinase</keyword>
<sequence length="484" mass="55669">MKWFKSKYTYVLIVLSLLLSGGLQIVWLQQLFFAQQKQLKEEIEHFVSSTAQTNMYYSITSFENPGNVRQIKQLFLSPQWEQLRRAFDNMKMDNLSSTASITIEDDSTSVSMHFSMKDNVVKRKRRRPVVKNTGKTPEELRISDSLSLVIMKQKVEKGLRKIGITSPLYDNIYVYDSNEVFKSNVPKQLRPDFVSSKYLYNIQNIYRYQLVLPSVDNVVWYRMRYYLASSLLMILLTCTAFYYILRLLRKQQLYADAKADFTSNMTHEFKTPIATVSLALESIKKYNLINNPETLQNYLDISQHELKRLDLMVEKVLNISKGNETEQPLKLELYDVQSGLQQVISSMQLQLMNSHASIQFDASEEPCFVFGDPVHLTNIFYNLIDNAIKYSGNGLAMEICCKCNADHVTISFKDNGPGIDKIYHDNIFERFFRIPTTGDIHDIKGSGLGLHYVKQMIEKHSGTIKIKSETGSGANFIITLPAAS</sequence>
<dbReference type="Gene3D" id="3.30.565.10">
    <property type="entry name" value="Histidine kinase-like ATPase, C-terminal domain"/>
    <property type="match status" value="1"/>
</dbReference>
<dbReference type="PANTHER" id="PTHR43547:SF2">
    <property type="entry name" value="HYBRID SIGNAL TRANSDUCTION HISTIDINE KINASE C"/>
    <property type="match status" value="1"/>
</dbReference>
<evidence type="ECO:0000256" key="1">
    <source>
        <dbReference type="ARBA" id="ARBA00000085"/>
    </source>
</evidence>
<dbReference type="InterPro" id="IPR003661">
    <property type="entry name" value="HisK_dim/P_dom"/>
</dbReference>
<comment type="caution">
    <text evidence="6">The sequence shown here is derived from an EMBL/GenBank/DDBJ whole genome shotgun (WGS) entry which is preliminary data.</text>
</comment>
<dbReference type="InterPro" id="IPR036097">
    <property type="entry name" value="HisK_dim/P_sf"/>
</dbReference>
<evidence type="ECO:0000259" key="5">
    <source>
        <dbReference type="PROSITE" id="PS50109"/>
    </source>
</evidence>
<dbReference type="InterPro" id="IPR036890">
    <property type="entry name" value="HATPase_C_sf"/>
</dbReference>
<evidence type="ECO:0000313" key="6">
    <source>
        <dbReference type="EMBL" id="MBE9461528.1"/>
    </source>
</evidence>
<dbReference type="PANTHER" id="PTHR43547">
    <property type="entry name" value="TWO-COMPONENT HISTIDINE KINASE"/>
    <property type="match status" value="1"/>
</dbReference>
<gene>
    <name evidence="6" type="ORF">IEE83_06510</name>
</gene>
<keyword evidence="6" id="KW-0808">Transferase</keyword>
<keyword evidence="4" id="KW-1133">Transmembrane helix</keyword>
<dbReference type="EMBL" id="JACYGY010000001">
    <property type="protein sequence ID" value="MBE9461528.1"/>
    <property type="molecule type" value="Genomic_DNA"/>
</dbReference>
<dbReference type="InterPro" id="IPR003594">
    <property type="entry name" value="HATPase_dom"/>
</dbReference>
<dbReference type="SUPFAM" id="SSF55874">
    <property type="entry name" value="ATPase domain of HSP90 chaperone/DNA topoisomerase II/histidine kinase"/>
    <property type="match status" value="1"/>
</dbReference>
<feature type="transmembrane region" description="Helical" evidence="4">
    <location>
        <begin position="225"/>
        <end position="245"/>
    </location>
</feature>
<dbReference type="Gene3D" id="1.10.287.130">
    <property type="match status" value="1"/>
</dbReference>
<dbReference type="InterPro" id="IPR005467">
    <property type="entry name" value="His_kinase_dom"/>
</dbReference>
<keyword evidence="4" id="KW-0472">Membrane</keyword>
<dbReference type="SMART" id="SM00387">
    <property type="entry name" value="HATPase_c"/>
    <property type="match status" value="1"/>
</dbReference>
<dbReference type="Pfam" id="PF02518">
    <property type="entry name" value="HATPase_c"/>
    <property type="match status" value="1"/>
</dbReference>
<evidence type="ECO:0000313" key="7">
    <source>
        <dbReference type="Proteomes" id="UP000634134"/>
    </source>
</evidence>
<proteinExistence type="predicted"/>
<reference evidence="7" key="1">
    <citation type="submission" date="2023-07" db="EMBL/GenBank/DDBJ databases">
        <title>Dyadobacter sp. nov 'subterranea' isolated from contaminted grondwater.</title>
        <authorList>
            <person name="Szabo I."/>
            <person name="Al-Omari J."/>
            <person name="Szerdahelyi S.G."/>
            <person name="Rado J."/>
        </authorList>
    </citation>
    <scope>NUCLEOTIDE SEQUENCE [LARGE SCALE GENOMIC DNA]</scope>
    <source>
        <strain evidence="7">UP-52</strain>
    </source>
</reference>
<evidence type="ECO:0000256" key="2">
    <source>
        <dbReference type="ARBA" id="ARBA00012438"/>
    </source>
</evidence>
<feature type="domain" description="Histidine kinase" evidence="5">
    <location>
        <begin position="264"/>
        <end position="484"/>
    </location>
</feature>
<evidence type="ECO:0000256" key="4">
    <source>
        <dbReference type="SAM" id="Phobius"/>
    </source>
</evidence>
<keyword evidence="7" id="KW-1185">Reference proteome</keyword>
<dbReference type="PROSITE" id="PS50109">
    <property type="entry name" value="HIS_KIN"/>
    <property type="match status" value="1"/>
</dbReference>
<name>A0ABR9W7U0_9BACT</name>
<dbReference type="PRINTS" id="PR00344">
    <property type="entry name" value="BCTRLSENSOR"/>
</dbReference>
<dbReference type="EC" id="2.7.13.3" evidence="2"/>
<dbReference type="GO" id="GO:0016301">
    <property type="term" value="F:kinase activity"/>
    <property type="evidence" value="ECO:0007669"/>
    <property type="project" value="UniProtKB-KW"/>
</dbReference>
<accession>A0ABR9W7U0</accession>
<dbReference type="SUPFAM" id="SSF47384">
    <property type="entry name" value="Homodimeric domain of signal transducing histidine kinase"/>
    <property type="match status" value="1"/>
</dbReference>
<dbReference type="InterPro" id="IPR004358">
    <property type="entry name" value="Sig_transdc_His_kin-like_C"/>
</dbReference>
<dbReference type="CDD" id="cd00082">
    <property type="entry name" value="HisKA"/>
    <property type="match status" value="1"/>
</dbReference>
<keyword evidence="4" id="KW-0812">Transmembrane</keyword>
<dbReference type="CDD" id="cd00075">
    <property type="entry name" value="HATPase"/>
    <property type="match status" value="1"/>
</dbReference>
<dbReference type="SMART" id="SM00388">
    <property type="entry name" value="HisKA"/>
    <property type="match status" value="1"/>
</dbReference>
<evidence type="ECO:0000256" key="3">
    <source>
        <dbReference type="ARBA" id="ARBA00022553"/>
    </source>
</evidence>
<organism evidence="6 7">
    <name type="scientific">Dyadobacter subterraneus</name>
    <dbReference type="NCBI Taxonomy" id="2773304"/>
    <lineage>
        <taxon>Bacteria</taxon>
        <taxon>Pseudomonadati</taxon>
        <taxon>Bacteroidota</taxon>
        <taxon>Cytophagia</taxon>
        <taxon>Cytophagales</taxon>
        <taxon>Spirosomataceae</taxon>
        <taxon>Dyadobacter</taxon>
    </lineage>
</organism>
<comment type="catalytic activity">
    <reaction evidence="1">
        <text>ATP + protein L-histidine = ADP + protein N-phospho-L-histidine.</text>
        <dbReference type="EC" id="2.7.13.3"/>
    </reaction>
</comment>
<protein>
    <recommendedName>
        <fullName evidence="2">histidine kinase</fullName>
        <ecNumber evidence="2">2.7.13.3</ecNumber>
    </recommendedName>
</protein>
<dbReference type="Proteomes" id="UP000634134">
    <property type="component" value="Unassembled WGS sequence"/>
</dbReference>
<dbReference type="RefSeq" id="WP_194119801.1">
    <property type="nucleotide sequence ID" value="NZ_JACYGY010000001.1"/>
</dbReference>
<dbReference type="Pfam" id="PF00512">
    <property type="entry name" value="HisKA"/>
    <property type="match status" value="1"/>
</dbReference>
<keyword evidence="3" id="KW-0597">Phosphoprotein</keyword>